<organism evidence="3 4">
    <name type="scientific">Calocera cornea HHB12733</name>
    <dbReference type="NCBI Taxonomy" id="1353952"/>
    <lineage>
        <taxon>Eukaryota</taxon>
        <taxon>Fungi</taxon>
        <taxon>Dikarya</taxon>
        <taxon>Basidiomycota</taxon>
        <taxon>Agaricomycotina</taxon>
        <taxon>Dacrymycetes</taxon>
        <taxon>Dacrymycetales</taxon>
        <taxon>Dacrymycetaceae</taxon>
        <taxon>Calocera</taxon>
    </lineage>
</organism>
<accession>A0A165F1L6</accession>
<dbReference type="GO" id="GO:0009381">
    <property type="term" value="F:excinuclease ABC activity"/>
    <property type="evidence" value="ECO:0007669"/>
    <property type="project" value="InterPro"/>
</dbReference>
<gene>
    <name evidence="3" type="ORF">CALCODRAFT_497920</name>
</gene>
<dbReference type="Pfam" id="PF00350">
    <property type="entry name" value="Dynamin_N"/>
    <property type="match status" value="1"/>
</dbReference>
<dbReference type="STRING" id="1353952.A0A165F1L6"/>
<feature type="compositionally biased region" description="Low complexity" evidence="1">
    <location>
        <begin position="30"/>
        <end position="47"/>
    </location>
</feature>
<sequence>MDENLSPHGVLALDRSAGSILEQIRNMQRSRMSAHSAVGSSSSGHPPSRTRPANRYAIIRQAAATLLSRIPGSLPDVHKRQWGEALQTAINACEEPPNVNITFVGEIGAGKSKLQNVLLKTSATTVGRSSGVGTEHPTRIAYHDMDYISRKIELFNEDELKNTIKALLEDLWEYEDDGVDTQETIASIAMLLGRSLDISSLRNAKKLDHVIHQAPFFKYLGTTLDLTEDGDLIPMANYGTVADLDEDSGQITLPIKVETCLIRSEILLDGLAFMDSPGLGDINVIRAAGAKRAMKQSSIICIVAPIKRCDSNKILREIAGICQRQYLDGKQAQIVLVLSQCDHGLPQDGELGAAAKERAFAPEESAELKNLYNGILNLEQNRRSILQDIEVLQQELGRIATGGIGIGSMESDDPSAFVPQIQSHLVMLQSNLLQVEATLPSAKSNFVNRYAILRANSCKRKMRAVLQQWMPKMNSSEIPIFAVGAECHERLRLGGRDACHLNAQETEIPALEAYLKNLGEQHMRTYASRLERGIALTAERTINYFGSSGQGNIELKQALRGYFQTGMSENTLEVVLQAKLAQVLPASREWLPLLETGCMSAVVKAKERILREPEEIFKDVDGALLQQAAVMKATCRRNRRGVYVGIDFNEAIADIYLNCMRDHWDSVFFSIRKWFLEVFDCILDEVNKEIEKLDAMHYVGNEKIRTMMVDLGKTERQAFHHKMKIASYHIGDQMGAARQKLRRNLARHIQQNLEPEYSRIVGFRGRGYVLRCKELVVNTLVDPKREILESLQAFLINGLTQYFEQACGIVQEAVQVAIRDLTTAYMAVGSRVNEDDLQDMQARKAFYECAEAILKKFNKVDDGMPL</sequence>
<name>A0A165F1L6_9BASI</name>
<dbReference type="InterPro" id="IPR027417">
    <property type="entry name" value="P-loop_NTPase"/>
</dbReference>
<dbReference type="SUPFAM" id="SSF52540">
    <property type="entry name" value="P-loop containing nucleoside triphosphate hydrolases"/>
    <property type="match status" value="1"/>
</dbReference>
<dbReference type="OrthoDB" id="3598281at2759"/>
<keyword evidence="4" id="KW-1185">Reference proteome</keyword>
<dbReference type="PROSITE" id="PS50165">
    <property type="entry name" value="UVRC"/>
    <property type="match status" value="1"/>
</dbReference>
<dbReference type="InterPro" id="IPR045063">
    <property type="entry name" value="Dynamin_N"/>
</dbReference>
<evidence type="ECO:0000256" key="1">
    <source>
        <dbReference type="SAM" id="MobiDB-lite"/>
    </source>
</evidence>
<proteinExistence type="predicted"/>
<dbReference type="InParanoid" id="A0A165F1L6"/>
<evidence type="ECO:0000259" key="2">
    <source>
        <dbReference type="PROSITE" id="PS50165"/>
    </source>
</evidence>
<protein>
    <recommendedName>
        <fullName evidence="2">UvrC family homology region profile domain-containing protein</fullName>
    </recommendedName>
</protein>
<feature type="region of interest" description="Disordered" evidence="1">
    <location>
        <begin position="27"/>
        <end position="51"/>
    </location>
</feature>
<dbReference type="Proteomes" id="UP000076842">
    <property type="component" value="Unassembled WGS sequence"/>
</dbReference>
<dbReference type="AlphaFoldDB" id="A0A165F1L6"/>
<reference evidence="3 4" key="1">
    <citation type="journal article" date="2016" name="Mol. Biol. Evol.">
        <title>Comparative Genomics of Early-Diverging Mushroom-Forming Fungi Provides Insights into the Origins of Lignocellulose Decay Capabilities.</title>
        <authorList>
            <person name="Nagy L.G."/>
            <person name="Riley R."/>
            <person name="Tritt A."/>
            <person name="Adam C."/>
            <person name="Daum C."/>
            <person name="Floudas D."/>
            <person name="Sun H."/>
            <person name="Yadav J.S."/>
            <person name="Pangilinan J."/>
            <person name="Larsson K.H."/>
            <person name="Matsuura K."/>
            <person name="Barry K."/>
            <person name="Labutti K."/>
            <person name="Kuo R."/>
            <person name="Ohm R.A."/>
            <person name="Bhattacharya S.S."/>
            <person name="Shirouzu T."/>
            <person name="Yoshinaga Y."/>
            <person name="Martin F.M."/>
            <person name="Grigoriev I.V."/>
            <person name="Hibbett D.S."/>
        </authorList>
    </citation>
    <scope>NUCLEOTIDE SEQUENCE [LARGE SCALE GENOMIC DNA]</scope>
    <source>
        <strain evidence="3 4">HHB12733</strain>
    </source>
</reference>
<dbReference type="Gene3D" id="3.40.50.300">
    <property type="entry name" value="P-loop containing nucleotide triphosphate hydrolases"/>
    <property type="match status" value="1"/>
</dbReference>
<dbReference type="PANTHER" id="PTHR36681:SF3">
    <property type="entry name" value="NUCLEAR GTPASE, GERMINAL CENTER-ASSOCIATED, TANDEM DUPLICATE 3"/>
    <property type="match status" value="1"/>
</dbReference>
<evidence type="ECO:0000313" key="3">
    <source>
        <dbReference type="EMBL" id="KZT56000.1"/>
    </source>
</evidence>
<evidence type="ECO:0000313" key="4">
    <source>
        <dbReference type="Proteomes" id="UP000076842"/>
    </source>
</evidence>
<dbReference type="PANTHER" id="PTHR36681">
    <property type="entry name" value="NUCLEAR GTPASE, GERMINAL CENTER-ASSOCIATED, TANDEM DUPLICATE 3"/>
    <property type="match status" value="1"/>
</dbReference>
<dbReference type="EMBL" id="KV423985">
    <property type="protein sequence ID" value="KZT56000.1"/>
    <property type="molecule type" value="Genomic_DNA"/>
</dbReference>
<dbReference type="InterPro" id="IPR001162">
    <property type="entry name" value="UvrC_RNase_H_dom"/>
</dbReference>
<feature type="domain" description="UvrC family homology region profile" evidence="2">
    <location>
        <begin position="683"/>
        <end position="765"/>
    </location>
</feature>